<proteinExistence type="predicted"/>
<sequence>PNLHYASAAENYITVAQAIANSTGKATVKGYIVAHTTGNKLYNFNAPFKDDFNLAIADSPSETDPTKLLPVQLSSSYRPEFG</sequence>
<protein>
    <submittedName>
        <fullName evidence="2">DUF6359 domain-containing protein</fullName>
    </submittedName>
</protein>
<name>A0AAJ2NTA7_ALKPS</name>
<dbReference type="Pfam" id="PF19886">
    <property type="entry name" value="DUF6359"/>
    <property type="match status" value="1"/>
</dbReference>
<dbReference type="AlphaFoldDB" id="A0AAJ2NTA7"/>
<evidence type="ECO:0000313" key="2">
    <source>
        <dbReference type="EMBL" id="MDV2888245.1"/>
    </source>
</evidence>
<dbReference type="RefSeq" id="WP_323468220.1">
    <property type="nucleotide sequence ID" value="NZ_JAWJAY010001153.1"/>
</dbReference>
<dbReference type="EMBL" id="JAWJAY010001153">
    <property type="protein sequence ID" value="MDV2888245.1"/>
    <property type="molecule type" value="Genomic_DNA"/>
</dbReference>
<dbReference type="Proteomes" id="UP001285636">
    <property type="component" value="Unassembled WGS sequence"/>
</dbReference>
<feature type="domain" description="Endonuclease YhcR N-terminal" evidence="1">
    <location>
        <begin position="13"/>
        <end position="82"/>
    </location>
</feature>
<feature type="non-terminal residue" evidence="2">
    <location>
        <position position="82"/>
    </location>
</feature>
<comment type="caution">
    <text evidence="2">The sequence shown here is derived from an EMBL/GenBank/DDBJ whole genome shotgun (WGS) entry which is preliminary data.</text>
</comment>
<dbReference type="InterPro" id="IPR045939">
    <property type="entry name" value="YhcR_N"/>
</dbReference>
<gene>
    <name evidence="2" type="ORF">RYX45_24090</name>
</gene>
<reference evidence="2" key="1">
    <citation type="submission" date="2023-10" db="EMBL/GenBank/DDBJ databases">
        <title>Screening of Alkalihalophilus pseudofirmusBZ-TG-HK211 and Its Alleviation of Salt Stress on Rapeseed Growth.</title>
        <authorList>
            <person name="Zhao B."/>
            <person name="Guo T."/>
        </authorList>
    </citation>
    <scope>NUCLEOTIDE SEQUENCE</scope>
    <source>
        <strain evidence="2">BZ-TG-HK211</strain>
    </source>
</reference>
<accession>A0AAJ2NTA7</accession>
<feature type="non-terminal residue" evidence="2">
    <location>
        <position position="1"/>
    </location>
</feature>
<organism evidence="2 3">
    <name type="scientific">Alkalihalophilus pseudofirmus</name>
    <name type="common">Bacillus pseudofirmus</name>
    <dbReference type="NCBI Taxonomy" id="79885"/>
    <lineage>
        <taxon>Bacteria</taxon>
        <taxon>Bacillati</taxon>
        <taxon>Bacillota</taxon>
        <taxon>Bacilli</taxon>
        <taxon>Bacillales</taxon>
        <taxon>Bacillaceae</taxon>
        <taxon>Alkalihalophilus</taxon>
    </lineage>
</organism>
<evidence type="ECO:0000313" key="3">
    <source>
        <dbReference type="Proteomes" id="UP001285636"/>
    </source>
</evidence>
<evidence type="ECO:0000259" key="1">
    <source>
        <dbReference type="Pfam" id="PF19886"/>
    </source>
</evidence>